<reference evidence="3" key="1">
    <citation type="journal article" date="2021" name="PeerJ">
        <title>Extensive microbial diversity within the chicken gut microbiome revealed by metagenomics and culture.</title>
        <authorList>
            <person name="Gilroy R."/>
            <person name="Ravi A."/>
            <person name="Getino M."/>
            <person name="Pursley I."/>
            <person name="Horton D.L."/>
            <person name="Alikhan N.F."/>
            <person name="Baker D."/>
            <person name="Gharbi K."/>
            <person name="Hall N."/>
            <person name="Watson M."/>
            <person name="Adriaenssens E.M."/>
            <person name="Foster-Nyarko E."/>
            <person name="Jarju S."/>
            <person name="Secka A."/>
            <person name="Antonio M."/>
            <person name="Oren A."/>
            <person name="Chaudhuri R.R."/>
            <person name="La Ragione R."/>
            <person name="Hildebrand F."/>
            <person name="Pallen M.J."/>
        </authorList>
    </citation>
    <scope>NUCLEOTIDE SEQUENCE</scope>
    <source>
        <strain evidence="3">MalCec1-1739</strain>
    </source>
</reference>
<comment type="caution">
    <text evidence="3">The sequence shown here is derived from an EMBL/GenBank/DDBJ whole genome shotgun (WGS) entry which is preliminary data.</text>
</comment>
<feature type="chain" id="PRO_5038866543" evidence="1">
    <location>
        <begin position="27"/>
        <end position="665"/>
    </location>
</feature>
<feature type="signal peptide" evidence="1">
    <location>
        <begin position="1"/>
        <end position="26"/>
    </location>
</feature>
<dbReference type="InterPro" id="IPR011628">
    <property type="entry name" value="Cleaved_adhesin"/>
</dbReference>
<keyword evidence="1" id="KW-0732">Signal</keyword>
<dbReference type="SUPFAM" id="SSF52833">
    <property type="entry name" value="Thioredoxin-like"/>
    <property type="match status" value="1"/>
</dbReference>
<dbReference type="EMBL" id="DWUP01000123">
    <property type="protein sequence ID" value="HJD53207.1"/>
    <property type="molecule type" value="Genomic_DNA"/>
</dbReference>
<sequence>MKLKNNFPLVTLAALCVPMLSIGSDAVDTAVSYDDAQASLPVVPPEVGADVLFACDFQETADADLFVTYDRDGLTPSSAMLTLGFQTGTPWIFTFRDSYTSTNYYAGSTSSYNPAGQADDWLVTRDAIAVPESGYVLTWCSQSLDTQLRDGFSVYVSTTGNQPENFTDAPVFTIEEEESGLTTNADGEWVEHTVSLDDYAGQDIWIAFVNDSYDKNVLLLDDISVLRRRVVTLTSLLPAATTDDEVTVTATVTAIDDVVDSFNAYFMVDDDNQYGEAFTGLDLQPGESYTFTITQPMALGEAGGYTSYQLWVECAGVNEVITDSIAHYAFEPQHKVVIEEGTGQWCGWCPMGILSFEYLKEQYPDQFIGIAVHNDDVMTVTEYDRGLGFTTFPMGIANRTVLCQPMTAAYALTGAGTFADAFLAQLALVPEAEVRLTGVTMGADSVLTFTSQTRFALDAVSEDYRLAYVVMSNGFVASGFQVNYLYNGNDYPIFGKFGPGGEWGQQAIVGYPYDDVACCIEPSFDGAAGVIPASPVVGETYAHEFSIDLSQCRNIAEGVGLELVALLIDGTDGSVVNADKYVISSGSGSGIEDQYSDGLTLSYAAGHLTLSGPHDGITVYTTGGMVAMTAGSMVSDLDLSSLADGIYIVSVASDGGRKVMKVVVD</sequence>
<dbReference type="AlphaFoldDB" id="A0A9D2UIT9"/>
<dbReference type="InterPro" id="IPR036249">
    <property type="entry name" value="Thioredoxin-like_sf"/>
</dbReference>
<dbReference type="NCBIfam" id="NF038128">
    <property type="entry name" value="choice_anch_J"/>
    <property type="match status" value="1"/>
</dbReference>
<dbReference type="Pfam" id="PF07675">
    <property type="entry name" value="Cleaved_Adhesin"/>
    <property type="match status" value="1"/>
</dbReference>
<evidence type="ECO:0000259" key="2">
    <source>
        <dbReference type="Pfam" id="PF07675"/>
    </source>
</evidence>
<name>A0A9D2UIT9_9BACT</name>
<dbReference type="Gene3D" id="2.60.120.200">
    <property type="match status" value="1"/>
</dbReference>
<feature type="domain" description="Cleaved adhesin" evidence="2">
    <location>
        <begin position="108"/>
        <end position="225"/>
    </location>
</feature>
<evidence type="ECO:0000256" key="1">
    <source>
        <dbReference type="SAM" id="SignalP"/>
    </source>
</evidence>
<evidence type="ECO:0000313" key="3">
    <source>
        <dbReference type="EMBL" id="HJD53207.1"/>
    </source>
</evidence>
<evidence type="ECO:0000313" key="4">
    <source>
        <dbReference type="Proteomes" id="UP000787625"/>
    </source>
</evidence>
<organism evidence="3 4">
    <name type="scientific">Candidatus Avibacteroides avistercoris</name>
    <dbReference type="NCBI Taxonomy" id="2840690"/>
    <lineage>
        <taxon>Bacteria</taxon>
        <taxon>Pseudomonadati</taxon>
        <taxon>Bacteroidota</taxon>
        <taxon>Bacteroidia</taxon>
        <taxon>Bacteroidales</taxon>
        <taxon>Bacteroidaceae</taxon>
        <taxon>Bacteroidaceae incertae sedis</taxon>
        <taxon>Candidatus Avibacteroides</taxon>
    </lineage>
</organism>
<proteinExistence type="predicted"/>
<dbReference type="Proteomes" id="UP000787625">
    <property type="component" value="Unassembled WGS sequence"/>
</dbReference>
<reference evidence="3" key="2">
    <citation type="submission" date="2021-04" db="EMBL/GenBank/DDBJ databases">
        <authorList>
            <person name="Gilroy R."/>
        </authorList>
    </citation>
    <scope>NUCLEOTIDE SEQUENCE</scope>
    <source>
        <strain evidence="3">MalCec1-1739</strain>
    </source>
</reference>
<gene>
    <name evidence="3" type="ORF">IAA93_05740</name>
</gene>
<protein>
    <submittedName>
        <fullName evidence="3">Choice-of-anchor J domain-containing protein</fullName>
    </submittedName>
</protein>
<accession>A0A9D2UIT9</accession>